<keyword evidence="4" id="KW-1185">Reference proteome</keyword>
<dbReference type="PANTHER" id="PTHR39614:SF2">
    <property type="entry name" value="INTEGRAL MEMBRANE PROTEIN"/>
    <property type="match status" value="1"/>
</dbReference>
<dbReference type="InterPro" id="IPR049326">
    <property type="entry name" value="Rhodopsin_dom_fungi"/>
</dbReference>
<gene>
    <name evidence="3" type="ORF">LTR36_007631</name>
</gene>
<evidence type="ECO:0000313" key="4">
    <source>
        <dbReference type="Proteomes" id="UP001324427"/>
    </source>
</evidence>
<feature type="transmembrane region" description="Helical" evidence="1">
    <location>
        <begin position="138"/>
        <end position="159"/>
    </location>
</feature>
<dbReference type="AlphaFoldDB" id="A0AAV9JUG1"/>
<keyword evidence="1" id="KW-1133">Transmembrane helix</keyword>
<feature type="transmembrane region" description="Helical" evidence="1">
    <location>
        <begin position="25"/>
        <end position="48"/>
    </location>
</feature>
<evidence type="ECO:0000256" key="1">
    <source>
        <dbReference type="SAM" id="Phobius"/>
    </source>
</evidence>
<feature type="transmembrane region" description="Helical" evidence="1">
    <location>
        <begin position="179"/>
        <end position="202"/>
    </location>
</feature>
<organism evidence="3 4">
    <name type="scientific">Oleoguttula mirabilis</name>
    <dbReference type="NCBI Taxonomy" id="1507867"/>
    <lineage>
        <taxon>Eukaryota</taxon>
        <taxon>Fungi</taxon>
        <taxon>Dikarya</taxon>
        <taxon>Ascomycota</taxon>
        <taxon>Pezizomycotina</taxon>
        <taxon>Dothideomycetes</taxon>
        <taxon>Dothideomycetidae</taxon>
        <taxon>Mycosphaerellales</taxon>
        <taxon>Teratosphaeriaceae</taxon>
        <taxon>Oleoguttula</taxon>
    </lineage>
</organism>
<feature type="transmembrane region" description="Helical" evidence="1">
    <location>
        <begin position="214"/>
        <end position="232"/>
    </location>
</feature>
<comment type="caution">
    <text evidence="3">The sequence shown here is derived from an EMBL/GenBank/DDBJ whole genome shotgun (WGS) entry which is preliminary data.</text>
</comment>
<dbReference type="Pfam" id="PF20684">
    <property type="entry name" value="Fung_rhodopsin"/>
    <property type="match status" value="1"/>
</dbReference>
<dbReference type="EMBL" id="JAVFHQ010000005">
    <property type="protein sequence ID" value="KAK4549173.1"/>
    <property type="molecule type" value="Genomic_DNA"/>
</dbReference>
<evidence type="ECO:0000259" key="2">
    <source>
        <dbReference type="Pfam" id="PF20684"/>
    </source>
</evidence>
<evidence type="ECO:0000313" key="3">
    <source>
        <dbReference type="EMBL" id="KAK4549173.1"/>
    </source>
</evidence>
<accession>A0AAV9JUG1</accession>
<keyword evidence="1" id="KW-0812">Transmembrane</keyword>
<name>A0AAV9JUG1_9PEZI</name>
<feature type="transmembrane region" description="Helical" evidence="1">
    <location>
        <begin position="105"/>
        <end position="126"/>
    </location>
</feature>
<feature type="transmembrane region" description="Helical" evidence="1">
    <location>
        <begin position="60"/>
        <end position="85"/>
    </location>
</feature>
<keyword evidence="1" id="KW-0472">Membrane</keyword>
<dbReference type="Proteomes" id="UP001324427">
    <property type="component" value="Unassembled WGS sequence"/>
</dbReference>
<proteinExistence type="predicted"/>
<feature type="domain" description="Rhodopsin" evidence="2">
    <location>
        <begin position="44"/>
        <end position="278"/>
    </location>
</feature>
<reference evidence="3 4" key="1">
    <citation type="submission" date="2021-11" db="EMBL/GenBank/DDBJ databases">
        <title>Black yeast isolated from Biological Soil Crust.</title>
        <authorList>
            <person name="Kurbessoian T."/>
        </authorList>
    </citation>
    <scope>NUCLEOTIDE SEQUENCE [LARGE SCALE GENOMIC DNA]</scope>
    <source>
        <strain evidence="3 4">CCFEE 5522</strain>
    </source>
</reference>
<dbReference type="PANTHER" id="PTHR39614">
    <property type="entry name" value="INTEGRAL MEMBRANE PROTEIN"/>
    <property type="match status" value="1"/>
</dbReference>
<protein>
    <recommendedName>
        <fullName evidence="2">Rhodopsin domain-containing protein</fullName>
    </recommendedName>
</protein>
<sequence length="409" mass="44271">MLPSLPLPSGQYPPFASVTDTDHRAWIFTATALGLSMTLLSSAVRISIRLTISSGWGLDDATLAISTILSFVQSSLVLAACADGLGKSIELIPLELRGGIQQKYYTSNLIFIVALGFSKVSLLLFLRRLTPVSLQRRVILALLGLIAAWTMGSVLAAALQCELSQPWIIVGQKCSGWFLRWEILEIFASLIEVAICLMAVWLVWNLHTGLDKKVVVVLAFSFRLVLIVFTGFRLGSFNEKAFTADFMLHEASYICWTQAELNYSILSATIPIARQFVSSLGTHYGGGHGLSSDGNGYGSGAAYSYKRSGGTKQGSNFQMSVLKSSGRRKSGSANPTDGVLYAETTDDGVYSYGIEGSTHPIKGNMTNSRGAGLTKSHNADATSVGSNDSQKMIIRKDVTWQIRRDSVDL</sequence>